<dbReference type="InterPro" id="IPR051909">
    <property type="entry name" value="MFP_Cation_Efflux"/>
</dbReference>
<dbReference type="PANTHER" id="PTHR30097">
    <property type="entry name" value="CATION EFFLUX SYSTEM PROTEIN CUSB"/>
    <property type="match status" value="1"/>
</dbReference>
<reference evidence="7 8" key="1">
    <citation type="submission" date="2023-06" db="EMBL/GenBank/DDBJ databases">
        <title>Roseiconus lacunae JC819 isolated from Gulf of Mannar region, Tamil Nadu.</title>
        <authorList>
            <person name="Pk S."/>
            <person name="Ch S."/>
            <person name="Ch V.R."/>
        </authorList>
    </citation>
    <scope>NUCLEOTIDE SEQUENCE [LARGE SCALE GENOMIC DNA]</scope>
    <source>
        <strain evidence="7 8">JC819</strain>
    </source>
</reference>
<dbReference type="Pfam" id="PF25973">
    <property type="entry name" value="BSH_CzcB"/>
    <property type="match status" value="1"/>
</dbReference>
<keyword evidence="1" id="KW-0813">Transport</keyword>
<keyword evidence="8" id="KW-1185">Reference proteome</keyword>
<sequence>MGLAQRTGWLTAGGGSSAESATASEGSPDTRYICPMMCTPPSTEPGRCPVCAMELVEATGDSGGDGKSVSIEPAARRLVGIQTGMSKMGELNRTIRTIGTIQFDESRLSTISAYIDGRLEKMFANYVGVKVNQGDDLALIYSPQLFTAQTEFITSLERKGKVGRFQIDSGDLSQVARDNLSELGMTDQQIDELVKSGKPESRIHIKSPQSGTVIEKAAVEGDYVKTGQKIFQVADLSTVWLMLDLFPDDAAAIRFGQQIEAEIESKPGEVFTGRVAFIDPTVNPKTRTVQVRVEILNFDGQLRPGDYATATVTVPAVPAARVYDPALASKFISPMHPQVIRDAPGDCPLCGMPLVPTSELGYSDEPLPEQRVVTVPRDAVLMAGQHSVIYVETEPGRFEIRRVTVGPMSKQEAVIVEGLNAGETVATGGNFLIDSQMQLAGNPSLLDPSKATEFPPGPLELPNTSPQLLAGAVGNAFDTTYAAYFDIQCAMAADQTPPPVALNQMISGLQELEMSAEVPDEAQRRFAAARRAASRMDGSLETARESYRTVSRALLLAATVARGPKTAAKLVHLYCPMVPGGGGDWMQPEGELANPYWGSEMLRCGEEVRNLSIADAEVPSISNRIE</sequence>
<feature type="region of interest" description="Disordered" evidence="2">
    <location>
        <begin position="1"/>
        <end position="30"/>
    </location>
</feature>
<dbReference type="Proteomes" id="UP001239462">
    <property type="component" value="Unassembled WGS sequence"/>
</dbReference>
<dbReference type="InterPro" id="IPR058649">
    <property type="entry name" value="CzcB_C"/>
</dbReference>
<evidence type="ECO:0000259" key="5">
    <source>
        <dbReference type="Pfam" id="PF25973"/>
    </source>
</evidence>
<evidence type="ECO:0000313" key="7">
    <source>
        <dbReference type="EMBL" id="MDM4015075.1"/>
    </source>
</evidence>
<dbReference type="PANTHER" id="PTHR30097:SF4">
    <property type="entry name" value="SLR6042 PROTEIN"/>
    <property type="match status" value="1"/>
</dbReference>
<feature type="compositionally biased region" description="Low complexity" evidence="2">
    <location>
        <begin position="17"/>
        <end position="27"/>
    </location>
</feature>
<dbReference type="Gene3D" id="2.40.30.170">
    <property type="match status" value="1"/>
</dbReference>
<gene>
    <name evidence="7" type="ORF">QTN89_06510</name>
</gene>
<protein>
    <submittedName>
        <fullName evidence="7">Efflux RND transporter periplasmic adaptor subunit</fullName>
    </submittedName>
</protein>
<dbReference type="InterPro" id="IPR045800">
    <property type="entry name" value="HMBD"/>
</dbReference>
<feature type="domain" description="CusB-like beta-barrel" evidence="4">
    <location>
        <begin position="238"/>
        <end position="313"/>
    </location>
</feature>
<evidence type="ECO:0000256" key="1">
    <source>
        <dbReference type="ARBA" id="ARBA00022448"/>
    </source>
</evidence>
<dbReference type="Pfam" id="PF19335">
    <property type="entry name" value="HMBD"/>
    <property type="match status" value="2"/>
</dbReference>
<evidence type="ECO:0000259" key="4">
    <source>
        <dbReference type="Pfam" id="PF25954"/>
    </source>
</evidence>
<dbReference type="Pfam" id="PF25954">
    <property type="entry name" value="Beta-barrel_RND_2"/>
    <property type="match status" value="1"/>
</dbReference>
<evidence type="ECO:0000259" key="6">
    <source>
        <dbReference type="Pfam" id="PF25975"/>
    </source>
</evidence>
<feature type="domain" description="Heavy metal binding" evidence="3">
    <location>
        <begin position="32"/>
        <end position="57"/>
    </location>
</feature>
<dbReference type="EMBL" id="JASZZN010000004">
    <property type="protein sequence ID" value="MDM4015075.1"/>
    <property type="molecule type" value="Genomic_DNA"/>
</dbReference>
<evidence type="ECO:0000259" key="3">
    <source>
        <dbReference type="Pfam" id="PF19335"/>
    </source>
</evidence>
<feature type="domain" description="Heavy metal binding" evidence="3">
    <location>
        <begin position="330"/>
        <end position="356"/>
    </location>
</feature>
<feature type="domain" description="CzcB-like barrel-sandwich hybrid" evidence="5">
    <location>
        <begin position="109"/>
        <end position="235"/>
    </location>
</feature>
<evidence type="ECO:0000256" key="2">
    <source>
        <dbReference type="SAM" id="MobiDB-lite"/>
    </source>
</evidence>
<evidence type="ECO:0000313" key="8">
    <source>
        <dbReference type="Proteomes" id="UP001239462"/>
    </source>
</evidence>
<accession>A0ABT7PEZ4</accession>
<feature type="domain" description="CzcB-like C-terminal circularly permuted SH3-like" evidence="6">
    <location>
        <begin position="373"/>
        <end position="433"/>
    </location>
</feature>
<name>A0ABT7PEZ4_9BACT</name>
<dbReference type="SUPFAM" id="SSF111369">
    <property type="entry name" value="HlyD-like secretion proteins"/>
    <property type="match status" value="1"/>
</dbReference>
<organism evidence="7 8">
    <name type="scientific">Roseiconus lacunae</name>
    <dbReference type="NCBI Taxonomy" id="2605694"/>
    <lineage>
        <taxon>Bacteria</taxon>
        <taxon>Pseudomonadati</taxon>
        <taxon>Planctomycetota</taxon>
        <taxon>Planctomycetia</taxon>
        <taxon>Pirellulales</taxon>
        <taxon>Pirellulaceae</taxon>
        <taxon>Roseiconus</taxon>
    </lineage>
</organism>
<comment type="caution">
    <text evidence="7">The sequence shown here is derived from an EMBL/GenBank/DDBJ whole genome shotgun (WGS) entry which is preliminary data.</text>
</comment>
<dbReference type="Gene3D" id="2.40.420.20">
    <property type="match status" value="1"/>
</dbReference>
<dbReference type="InterPro" id="IPR058647">
    <property type="entry name" value="BSH_CzcB-like"/>
</dbReference>
<dbReference type="InterPro" id="IPR058792">
    <property type="entry name" value="Beta-barrel_RND_2"/>
</dbReference>
<dbReference type="Pfam" id="PF25975">
    <property type="entry name" value="CzcB_C"/>
    <property type="match status" value="1"/>
</dbReference>
<proteinExistence type="predicted"/>